<dbReference type="Gene3D" id="1.25.10.10">
    <property type="entry name" value="Leucine-rich Repeat Variant"/>
    <property type="match status" value="2"/>
</dbReference>
<sequence>MVKLLELDTIPTDWMVMAANRNSKNDYPVLETLVKSLRTPASALSKLLKIEDSGNKIGDTIALSAQMHVNYAGEITEGWEEAAKNLISECELYCHDDSVFELWKFGTIPKSLLGALSHQVKLEIVDDLTIPAHTLETLAKNTRSDSILTKLAGNPNTPLSTIDKLATTYNQVDFTAFIYNPTIPLSLLQKYCQQKSTAKFTNLIELQKKRNLANNKNQQVHTLELKFLDTESRERYDIACNLNTSIDILKKLAEDQIWLIRKAVALNPNTPIDILDKLAEDSSSQVKDAVLETCKNIFEKSEFLDSIFTKLVNTKDASVIWQIVCHPCTADNILEKLAQDNKYYSWIICHPNAPLQLLVKCIYDSNSKLKKEALELLWRKLLLNPKIFVDVMQILKNSYLNKYDIKIALARYPNTSVEILNDLAQDSDIRIRTLVAKHANTSIEVLTNLLEDKDNHVRLAAIQNYQENADKYLTNSDKLLENWQALQNPKISESQLVRLAKHKNAIIREAVALHSNTPADILAKLANDKHVAVRIGAAQNPNTPLDIIEKLAQTKTKKFQAAKTAAIKVLVINYPEKASLYLQTYINTPTPSFSRFIGLLYVGAKSDFLANNSDSLSWVERYAVAQHLNTPQDILSQLKNDPNRIVRAAAKANLLH</sequence>
<dbReference type="EMBL" id="RSCL01000020">
    <property type="protein sequence ID" value="RUT01304.1"/>
    <property type="molecule type" value="Genomic_DNA"/>
</dbReference>
<proteinExistence type="inferred from homology"/>
<protein>
    <recommendedName>
        <fullName evidence="7">Leucine rich repeat variant</fullName>
    </recommendedName>
</protein>
<dbReference type="InterPro" id="IPR016024">
    <property type="entry name" value="ARM-type_fold"/>
</dbReference>
<comment type="similarity">
    <text evidence="1">Belongs to the CpcE/RpcE/PecE family.</text>
</comment>
<evidence type="ECO:0008006" key="7">
    <source>
        <dbReference type="Google" id="ProtNLM"/>
    </source>
</evidence>
<dbReference type="GO" id="GO:0016829">
    <property type="term" value="F:lyase activity"/>
    <property type="evidence" value="ECO:0007669"/>
    <property type="project" value="UniProtKB-KW"/>
</dbReference>
<reference evidence="5" key="2">
    <citation type="journal article" date="2019" name="Genome Biol. Evol.">
        <title>Day and night: Metabolic profiles and evolutionary relationships of six axenic non-marine cyanobacteria.</title>
        <authorList>
            <person name="Will S.E."/>
            <person name="Henke P."/>
            <person name="Boedeker C."/>
            <person name="Huang S."/>
            <person name="Brinkmann H."/>
            <person name="Rohde M."/>
            <person name="Jarek M."/>
            <person name="Friedl T."/>
            <person name="Seufert S."/>
            <person name="Schumacher M."/>
            <person name="Overmann J."/>
            <person name="Neumann-Schaal M."/>
            <person name="Petersen J."/>
        </authorList>
    </citation>
    <scope>NUCLEOTIDE SEQUENCE [LARGE SCALE GENOMIC DNA]</scope>
    <source>
        <strain evidence="5">PCC 7102</strain>
    </source>
</reference>
<dbReference type="Proteomes" id="UP000271624">
    <property type="component" value="Unassembled WGS sequence"/>
</dbReference>
<dbReference type="InterPro" id="IPR011989">
    <property type="entry name" value="ARM-like"/>
</dbReference>
<keyword evidence="6" id="KW-1185">Reference proteome</keyword>
<evidence type="ECO:0000256" key="4">
    <source>
        <dbReference type="ARBA" id="ARBA00023239"/>
    </source>
</evidence>
<keyword evidence="4" id="KW-0456">Lyase</keyword>
<evidence type="ECO:0000256" key="1">
    <source>
        <dbReference type="ARBA" id="ARBA00009299"/>
    </source>
</evidence>
<gene>
    <name evidence="5" type="ORF">DSM106972_068550</name>
</gene>
<reference evidence="5" key="1">
    <citation type="submission" date="2018-12" db="EMBL/GenBank/DDBJ databases">
        <authorList>
            <person name="Will S."/>
            <person name="Neumann-Schaal M."/>
            <person name="Henke P."/>
        </authorList>
    </citation>
    <scope>NUCLEOTIDE SEQUENCE</scope>
    <source>
        <strain evidence="5">PCC 7102</strain>
    </source>
</reference>
<dbReference type="GO" id="GO:0030089">
    <property type="term" value="C:phycobilisome"/>
    <property type="evidence" value="ECO:0007669"/>
    <property type="project" value="UniProtKB-KW"/>
</dbReference>
<comment type="caution">
    <text evidence="5">The sequence shown here is derived from an EMBL/GenBank/DDBJ whole genome shotgun (WGS) entry which is preliminary data.</text>
</comment>
<name>A0A433V5D1_9CYAN</name>
<keyword evidence="2" id="KW-0042">Antenna complex</keyword>
<evidence type="ECO:0000256" key="2">
    <source>
        <dbReference type="ARBA" id="ARBA00022549"/>
    </source>
</evidence>
<evidence type="ECO:0000256" key="3">
    <source>
        <dbReference type="ARBA" id="ARBA00022738"/>
    </source>
</evidence>
<organism evidence="5 6">
    <name type="scientific">Dulcicalothrix desertica PCC 7102</name>
    <dbReference type="NCBI Taxonomy" id="232991"/>
    <lineage>
        <taxon>Bacteria</taxon>
        <taxon>Bacillati</taxon>
        <taxon>Cyanobacteriota</taxon>
        <taxon>Cyanophyceae</taxon>
        <taxon>Nostocales</taxon>
        <taxon>Calotrichaceae</taxon>
        <taxon>Dulcicalothrix</taxon>
    </lineage>
</organism>
<accession>A0A433V5D1</accession>
<dbReference type="AlphaFoldDB" id="A0A433V5D1"/>
<keyword evidence="3" id="KW-0605">Phycobilisome</keyword>
<evidence type="ECO:0000313" key="5">
    <source>
        <dbReference type="EMBL" id="RUT01304.1"/>
    </source>
</evidence>
<dbReference type="SUPFAM" id="SSF48371">
    <property type="entry name" value="ARM repeat"/>
    <property type="match status" value="2"/>
</dbReference>
<evidence type="ECO:0000313" key="6">
    <source>
        <dbReference type="Proteomes" id="UP000271624"/>
    </source>
</evidence>